<protein>
    <recommendedName>
        <fullName evidence="4">RRM domain-containing protein</fullName>
    </recommendedName>
</protein>
<feature type="compositionally biased region" description="Basic and acidic residues" evidence="3">
    <location>
        <begin position="372"/>
        <end position="389"/>
    </location>
</feature>
<proteinExistence type="predicted"/>
<keyword evidence="1" id="KW-0694">RNA-binding</keyword>
<dbReference type="InterPro" id="IPR035979">
    <property type="entry name" value="RBD_domain_sf"/>
</dbReference>
<accession>A0A7S3ZN23</accession>
<name>A0A7S3ZN23_9STRA</name>
<dbReference type="InterPro" id="IPR012677">
    <property type="entry name" value="Nucleotide-bd_a/b_plait_sf"/>
</dbReference>
<feature type="region of interest" description="Disordered" evidence="3">
    <location>
        <begin position="459"/>
        <end position="480"/>
    </location>
</feature>
<dbReference type="PANTHER" id="PTHR18806:SF4">
    <property type="entry name" value="RNA-BINDING PROTEIN 25"/>
    <property type="match status" value="1"/>
</dbReference>
<dbReference type="AlphaFoldDB" id="A0A7S3ZN23"/>
<dbReference type="Gene3D" id="3.30.70.330">
    <property type="match status" value="1"/>
</dbReference>
<organism evidence="5">
    <name type="scientific">Pelagomonas calceolata</name>
    <dbReference type="NCBI Taxonomy" id="35677"/>
    <lineage>
        <taxon>Eukaryota</taxon>
        <taxon>Sar</taxon>
        <taxon>Stramenopiles</taxon>
        <taxon>Ochrophyta</taxon>
        <taxon>Pelagophyceae</taxon>
        <taxon>Pelagomonadales</taxon>
        <taxon>Pelagomonadaceae</taxon>
        <taxon>Pelagomonas</taxon>
    </lineage>
</organism>
<feature type="region of interest" description="Disordered" evidence="3">
    <location>
        <begin position="313"/>
        <end position="335"/>
    </location>
</feature>
<dbReference type="SUPFAM" id="SSF54928">
    <property type="entry name" value="RNA-binding domain, RBD"/>
    <property type="match status" value="1"/>
</dbReference>
<dbReference type="EMBL" id="HBIW01004511">
    <property type="protein sequence ID" value="CAE0688236.1"/>
    <property type="molecule type" value="Transcribed_RNA"/>
</dbReference>
<evidence type="ECO:0000256" key="2">
    <source>
        <dbReference type="SAM" id="Coils"/>
    </source>
</evidence>
<evidence type="ECO:0000313" key="5">
    <source>
        <dbReference type="EMBL" id="CAE0688236.1"/>
    </source>
</evidence>
<evidence type="ECO:0000256" key="3">
    <source>
        <dbReference type="SAM" id="MobiDB-lite"/>
    </source>
</evidence>
<dbReference type="Pfam" id="PF00076">
    <property type="entry name" value="RRM_1"/>
    <property type="match status" value="1"/>
</dbReference>
<feature type="compositionally biased region" description="Basic residues" evidence="3">
    <location>
        <begin position="413"/>
        <end position="423"/>
    </location>
</feature>
<dbReference type="PROSITE" id="PS50102">
    <property type="entry name" value="RRM"/>
    <property type="match status" value="1"/>
</dbReference>
<gene>
    <name evidence="5" type="ORF">PCAL00307_LOCUS3670</name>
</gene>
<feature type="region of interest" description="Disordered" evidence="3">
    <location>
        <begin position="37"/>
        <end position="57"/>
    </location>
</feature>
<keyword evidence="2" id="KW-0175">Coiled coil</keyword>
<dbReference type="InterPro" id="IPR000504">
    <property type="entry name" value="RRM_dom"/>
</dbReference>
<reference evidence="5" key="1">
    <citation type="submission" date="2021-01" db="EMBL/GenBank/DDBJ databases">
        <authorList>
            <person name="Corre E."/>
            <person name="Pelletier E."/>
            <person name="Niang G."/>
            <person name="Scheremetjew M."/>
            <person name="Finn R."/>
            <person name="Kale V."/>
            <person name="Holt S."/>
            <person name="Cochrane G."/>
            <person name="Meng A."/>
            <person name="Brown T."/>
            <person name="Cohen L."/>
        </authorList>
    </citation>
    <scope>NUCLEOTIDE SEQUENCE</scope>
    <source>
        <strain evidence="5">CCMP1756</strain>
    </source>
</reference>
<sequence>MNPWGQPQQPYNPAMAAYYQQQQQAAYGAYPQQQYQAQPQYQPVPGYPPQPQYPYAQPGYAYPPQQTYGAAPAYYPQPVVPAAPVAAPPAPPAPAPAPVAVELPEGAKAPMNVFVGKLPLDVHESCVEALLKQCGGVLKWKRSVGDNNVPKAFGFCTFSDAQGALAAVELLNEFDLKGQKIQVKTGQKEQAILDDLITKRRALTSAATQTYSSPPGGVQRTPADEEKLSRLRTFVSTIDTTKPVPAAALASLMPNAPAPGSKEQMIAEEMEKFREKQAQRDKELEDERRRKLQAKVQEAQALEKTISASLDSAKKRTLGMKGGPEKRPKLETPAATALAPNAPKLGFSLGGAPAPPRGFKPGLATSAFGAEEASKPRVLQKLDDDERGCQKARPRHRRGHPDRRRPALQGHRGLGRRGARGRRPGQVTTVGRQKNRRVSGGRGAHTDQLHLFLLRAKGQTRRNPRRARTGLGRRRADHGRQAVARPIVPRGEGGAVPRRRRAIAVIRAALRARLNVFLT</sequence>
<feature type="region of interest" description="Disordered" evidence="3">
    <location>
        <begin position="349"/>
        <end position="443"/>
    </location>
</feature>
<feature type="coiled-coil region" evidence="2">
    <location>
        <begin position="267"/>
        <end position="302"/>
    </location>
</feature>
<dbReference type="GO" id="GO:0003729">
    <property type="term" value="F:mRNA binding"/>
    <property type="evidence" value="ECO:0007669"/>
    <property type="project" value="TreeGrafter"/>
</dbReference>
<evidence type="ECO:0000256" key="1">
    <source>
        <dbReference type="PROSITE-ProRule" id="PRU00176"/>
    </source>
</evidence>
<dbReference type="GO" id="GO:0005681">
    <property type="term" value="C:spliceosomal complex"/>
    <property type="evidence" value="ECO:0007669"/>
    <property type="project" value="TreeGrafter"/>
</dbReference>
<feature type="domain" description="RRM" evidence="4">
    <location>
        <begin position="111"/>
        <end position="188"/>
    </location>
</feature>
<dbReference type="InterPro" id="IPR052768">
    <property type="entry name" value="RBM25"/>
</dbReference>
<feature type="compositionally biased region" description="Basic residues" evidence="3">
    <location>
        <begin position="390"/>
        <end position="403"/>
    </location>
</feature>
<evidence type="ECO:0000259" key="4">
    <source>
        <dbReference type="PROSITE" id="PS50102"/>
    </source>
</evidence>
<dbReference type="PANTHER" id="PTHR18806">
    <property type="entry name" value="RBM25 PROTEIN"/>
    <property type="match status" value="1"/>
</dbReference>
<dbReference type="CDD" id="cd12446">
    <property type="entry name" value="RRM_RBM25"/>
    <property type="match status" value="1"/>
</dbReference>
<feature type="compositionally biased region" description="Basic residues" evidence="3">
    <location>
        <begin position="459"/>
        <end position="477"/>
    </location>
</feature>
<dbReference type="InterPro" id="IPR034268">
    <property type="entry name" value="RBM25_RRM"/>
</dbReference>
<dbReference type="SMART" id="SM00360">
    <property type="entry name" value="RRM"/>
    <property type="match status" value="1"/>
</dbReference>